<sequence>MHEAARDQTVPTFGGNSLPVRIYRAWFETKTSLYDITAQEACAPLRVGWQPPAQEVDRPDQEIFAATAPLRVIPGGGNIPPESTLTDRGSQPGTGCCQRLAPADAASMKDLLYRMGKMGNRMGAARLLAGLGRGGHIFLDHLENLYAMLLREARSIWLLPPRLVLPLRRERRRHQLPFPAACIVGAFLTATAPIPAAAAAVGAKKSTLVPIELLLPRRREVSEQRRLPRRSPTIKKVTATIGVKKVIDAKVQKGDKRTKSKVLKGPFRTALRKIRTTPYDITKCSLKKEAAMEKIEENNTLVVLIKIDIVIFGA</sequence>
<dbReference type="GO" id="GO:0005840">
    <property type="term" value="C:ribosome"/>
    <property type="evidence" value="ECO:0007669"/>
    <property type="project" value="UniProtKB-KW"/>
</dbReference>
<evidence type="ECO:0000313" key="2">
    <source>
        <dbReference type="EnsemblMetazoa" id="CPIJ000701-PA"/>
    </source>
</evidence>
<evidence type="ECO:0000313" key="1">
    <source>
        <dbReference type="EMBL" id="EDS41334.1"/>
    </source>
</evidence>
<reference evidence="1" key="1">
    <citation type="submission" date="2007-03" db="EMBL/GenBank/DDBJ databases">
        <title>Annotation of Culex pipiens quinquefasciatus.</title>
        <authorList>
            <consortium name="The Broad Institute Genome Sequencing Platform"/>
            <person name="Atkinson P.W."/>
            <person name="Hemingway J."/>
            <person name="Christensen B.M."/>
            <person name="Higgs S."/>
            <person name="Kodira C."/>
            <person name="Hannick L."/>
            <person name="Megy K."/>
            <person name="O'Leary S."/>
            <person name="Pearson M."/>
            <person name="Haas B.J."/>
            <person name="Mauceli E."/>
            <person name="Wortman J.R."/>
            <person name="Lee N.H."/>
            <person name="Guigo R."/>
            <person name="Stanke M."/>
            <person name="Alvarado L."/>
            <person name="Amedeo P."/>
            <person name="Antoine C.H."/>
            <person name="Arensburger P."/>
            <person name="Bidwell S.L."/>
            <person name="Crawford M."/>
            <person name="Camaro F."/>
            <person name="Devon K."/>
            <person name="Engels R."/>
            <person name="Hammond M."/>
            <person name="Howarth C."/>
            <person name="Koehrsen M."/>
            <person name="Lawson D."/>
            <person name="Montgomery P."/>
            <person name="Nene V."/>
            <person name="Nusbaum C."/>
            <person name="Puiu D."/>
            <person name="Romero-Severson J."/>
            <person name="Severson D.W."/>
            <person name="Shumway M."/>
            <person name="Sisk P."/>
            <person name="Stolte C."/>
            <person name="Zeng Q."/>
            <person name="Eisenstadt E."/>
            <person name="Fraser-Liggett C."/>
            <person name="Strausberg R."/>
            <person name="Galagan J."/>
            <person name="Birren B."/>
            <person name="Collins F.H."/>
        </authorList>
    </citation>
    <scope>NUCLEOTIDE SEQUENCE [LARGE SCALE GENOMIC DNA]</scope>
    <source>
        <strain evidence="1">JHB</strain>
    </source>
</reference>
<gene>
    <name evidence="2" type="primary">6031463</name>
    <name evidence="1" type="ORF">CpipJ_CPIJ000701</name>
</gene>
<dbReference type="AlphaFoldDB" id="B0W0N2"/>
<keyword evidence="3" id="KW-1185">Reference proteome</keyword>
<dbReference type="Proteomes" id="UP000002320">
    <property type="component" value="Unassembled WGS sequence"/>
</dbReference>
<organism>
    <name type="scientific">Culex quinquefasciatus</name>
    <name type="common">Southern house mosquito</name>
    <name type="synonym">Culex pungens</name>
    <dbReference type="NCBI Taxonomy" id="7176"/>
    <lineage>
        <taxon>Eukaryota</taxon>
        <taxon>Metazoa</taxon>
        <taxon>Ecdysozoa</taxon>
        <taxon>Arthropoda</taxon>
        <taxon>Hexapoda</taxon>
        <taxon>Insecta</taxon>
        <taxon>Pterygota</taxon>
        <taxon>Neoptera</taxon>
        <taxon>Endopterygota</taxon>
        <taxon>Diptera</taxon>
        <taxon>Nematocera</taxon>
        <taxon>Culicoidea</taxon>
        <taxon>Culicidae</taxon>
        <taxon>Culicinae</taxon>
        <taxon>Culicini</taxon>
        <taxon>Culex</taxon>
        <taxon>Culex</taxon>
    </lineage>
</organism>
<protein>
    <submittedName>
        <fullName evidence="1">Ribosomal protein L23a</fullName>
    </submittedName>
</protein>
<dbReference type="InParanoid" id="B0W0N2"/>
<accession>B0W0N2</accession>
<dbReference type="HOGENOM" id="CLU_886385_0_0_1"/>
<keyword evidence="1" id="KW-0687">Ribonucleoprotein</keyword>
<name>B0W0N2_CULQU</name>
<reference evidence="2" key="2">
    <citation type="submission" date="2021-02" db="UniProtKB">
        <authorList>
            <consortium name="EnsemblMetazoa"/>
        </authorList>
    </citation>
    <scope>IDENTIFICATION</scope>
    <source>
        <strain evidence="2">JHB</strain>
    </source>
</reference>
<dbReference type="VEuPathDB" id="VectorBase:CPIJ000701"/>
<dbReference type="EnsemblMetazoa" id="CPIJ000701-RA">
    <property type="protein sequence ID" value="CPIJ000701-PA"/>
    <property type="gene ID" value="CPIJ000701"/>
</dbReference>
<proteinExistence type="predicted"/>
<dbReference type="STRING" id="7176.B0W0N2"/>
<evidence type="ECO:0000313" key="3">
    <source>
        <dbReference type="Proteomes" id="UP000002320"/>
    </source>
</evidence>
<keyword evidence="1" id="KW-0689">Ribosomal protein</keyword>
<dbReference type="KEGG" id="cqu:CpipJ_CPIJ000701"/>
<dbReference type="EMBL" id="DS231818">
    <property type="protein sequence ID" value="EDS41334.1"/>
    <property type="molecule type" value="Genomic_DNA"/>
</dbReference>